<dbReference type="EMBL" id="CAACVI010000012">
    <property type="protein sequence ID" value="VEN73847.1"/>
    <property type="molecule type" value="Genomic_DNA"/>
</dbReference>
<protein>
    <recommendedName>
        <fullName evidence="2">Cadherin domain-containing protein</fullName>
    </recommendedName>
</protein>
<organism evidence="3">
    <name type="scientific">uncultured Desulfobacteraceae bacterium</name>
    <dbReference type="NCBI Taxonomy" id="218296"/>
    <lineage>
        <taxon>Bacteria</taxon>
        <taxon>Pseudomonadati</taxon>
        <taxon>Thermodesulfobacteriota</taxon>
        <taxon>Desulfobacteria</taxon>
        <taxon>Desulfobacterales</taxon>
        <taxon>Desulfobacteraceae</taxon>
        <taxon>environmental samples</taxon>
    </lineage>
</organism>
<dbReference type="GO" id="GO:0005509">
    <property type="term" value="F:calcium ion binding"/>
    <property type="evidence" value="ECO:0007669"/>
    <property type="project" value="InterPro"/>
</dbReference>
<dbReference type="InterPro" id="IPR002126">
    <property type="entry name" value="Cadherin-like_dom"/>
</dbReference>
<evidence type="ECO:0000256" key="1">
    <source>
        <dbReference type="SAM" id="MobiDB-lite"/>
    </source>
</evidence>
<feature type="domain" description="Cadherin" evidence="2">
    <location>
        <begin position="1554"/>
        <end position="1659"/>
    </location>
</feature>
<accession>A0A484HEZ2</accession>
<dbReference type="CDD" id="cd11304">
    <property type="entry name" value="Cadherin_repeat"/>
    <property type="match status" value="1"/>
</dbReference>
<dbReference type="GO" id="GO:0007156">
    <property type="term" value="P:homophilic cell adhesion via plasma membrane adhesion molecules"/>
    <property type="evidence" value="ECO:0007669"/>
    <property type="project" value="InterPro"/>
</dbReference>
<proteinExistence type="predicted"/>
<name>A0A484HEZ2_9BACT</name>
<dbReference type="GO" id="GO:0016020">
    <property type="term" value="C:membrane"/>
    <property type="evidence" value="ECO:0007669"/>
    <property type="project" value="InterPro"/>
</dbReference>
<evidence type="ECO:0000259" key="2">
    <source>
        <dbReference type="PROSITE" id="PS50268"/>
    </source>
</evidence>
<dbReference type="InterPro" id="IPR013783">
    <property type="entry name" value="Ig-like_fold"/>
</dbReference>
<feature type="region of interest" description="Disordered" evidence="1">
    <location>
        <begin position="1724"/>
        <end position="1753"/>
    </location>
</feature>
<dbReference type="PROSITE" id="PS50268">
    <property type="entry name" value="CADHERIN_2"/>
    <property type="match status" value="1"/>
</dbReference>
<reference evidence="3" key="1">
    <citation type="submission" date="2019-01" db="EMBL/GenBank/DDBJ databases">
        <authorList>
            <consortium name="Genoscope - CEA"/>
            <person name="William W."/>
        </authorList>
    </citation>
    <scope>NUCLEOTIDE SEQUENCE</scope>
    <source>
        <strain evidence="3">CR-1</strain>
    </source>
</reference>
<feature type="compositionally biased region" description="Polar residues" evidence="1">
    <location>
        <begin position="1724"/>
        <end position="1734"/>
    </location>
</feature>
<sequence length="1781" mass="193220">MLENTDVKNIIEIKELGNSDIKTFKKQAGSDISAEGSLYRATDGNNGKDYYFWKDNISGEFHLIEFDGPDRIKGTCRINDEQYEIVFNEDISPQGKLETPLTRFILAAGGAVADFFAAPAFAVTDEEAAGFFEGAGEDVRDFRKELEDPADLPKDAARVVGEYGEFTMKAGEFIFDMFAEDMAAAFGIARLVAANPVVKMIDDLEKKIFGAEMPRLLSMEMDKALKKAEEVATREEEIEPSASKGADPFFTGMFSGVLKEMGKKMLASVFPRQALAGVSVDFFLEDFLEEIFTDIIDPMFTGDPNNADFNVLVEQVIEKMRESGLFEAMKKVDQDYFDFAVNAGKIIMDLFEIQEILYKVYKETIVGELKARYPWAANMTDLMRMFVKDFTRILSGDGMEKILTTISEAAYSQTVSIGESLGGFVSGVGEKPSVRNLFPEEVMGTIDLLRALVMLTDQTLASLAERPGNENGVARFLWDFINGKADIPGMALNLATAGTKLYFNTYRKLLEKSDNPAAAMREYRQTQREIGRAVHKMTPTGMMHSYMNEQVKNVTGIDVQEIRDEIMDDAEDFAFDRMENVQDEALKAAEAMGIMDEAKWAHGVFKRGAGTLIDLGEGNAIKGMTIAAGAAGGVIEAGNRVFSGDFKGAGEALGSASMDAFKSAMSAVQDAFGEAGKSPEKLFTSPGEFMKNLFGSMGKAFKSWFGNDCDEVRISRQEDLRLFNVKFGGGTFALANDPKKRMYHLTGRVKGCPEASGFSGYAARAYVPDESSDPSLYFAIDMGDTSDSCQNKRYGGIGTGPGAMWFGWWDGDHLDHLDFKSAQPGEDSGTWWGLPDYGPFAGDREIGSMVSGKDGMVWTLDDSGKIHEFRDPNHGVTTGDYAWSWRMIPDPRPASAGESALKELLPLEAKRMIAVNGKNELFYSASSSAAWKKIWPSFKAIDMEKGIVSFSPGQFDLFHGPGGMVFVTASDAGGNFYASWISGEKAFPLWMKLYRFDKGIHDFDFSDDGRKLAILDGEFKPHLVPVNDTIDWAGVQAGAGAWMDSAVMEALGKGELEKARELMALVNGGKSPSALPAPVAVVSLSGKSKSPDPVGVSWRKAAGDNRTRFYHVQGGRRDSSSPEMDFYTTKNAFEIPMNAFSDGVIYARVRAMDMDGSQSPFTELGERIKDTTPPERVTGIAAALAKTPGSKVYDAVRVFWNPSRDRDFARYRIYKIKGASRERLAVLDGLSPAGERTGAPNAFYMDAGADAGAWFQYAATAVDDAGNENLLAGLSAPVFLNNAPSLPGGARAFSPIPEDERDSSGDLVSRFLQGASDPEGDAVGMAVISADSDGGRWEYRRPGGDWTAFVSASPIRARLLEASDRIRFVPLSDWNGDATITFRAWDKTKGMAGRRADVSGNGEYHPYSAHSASASVTVRPVNDPPSFVRGPDLNIIEDSGAQVVENWASGIAKGPDNESDQRLSFVLTHDREGAPGAIPDFFHQAPAMDENGRLTYALYPDANGTANVTVRLRDDGGVENGGISADESDLPVRFTITARPVNDPPSFSALDQTVDEDAGIRRIPLSDWAQDIRPGPENEKDQTVGFTVVSTSSPGLFSTQPAISSDGVLSFAPALDQNGQARVTVLAKDDGGVENGGADQSAPVTLGITVRSVNDAPSFSKGADIRVRQSAGRRVLRNWARQISAGPADESGQGLRFEVKASRPSLFAVQPAISSGGTLTFTPRRNRSGKTSVTAVLKDGGGKDRNGEDQSAPARFNIRVLRVSRPGSDASADASADAWNE</sequence>
<evidence type="ECO:0000313" key="3">
    <source>
        <dbReference type="EMBL" id="VEN73847.1"/>
    </source>
</evidence>
<dbReference type="Gene3D" id="2.60.40.10">
    <property type="entry name" value="Immunoglobulins"/>
    <property type="match status" value="1"/>
</dbReference>
<gene>
    <name evidence="3" type="ORF">EPICR_20317</name>
</gene>